<evidence type="ECO:0000256" key="3">
    <source>
        <dbReference type="PROSITE-ProRule" id="PRU01353"/>
    </source>
</evidence>
<organism evidence="5 6">
    <name type="scientific">Fictibacillus marinisediminis</name>
    <dbReference type="NCBI Taxonomy" id="2878389"/>
    <lineage>
        <taxon>Bacteria</taxon>
        <taxon>Bacillati</taxon>
        <taxon>Bacillota</taxon>
        <taxon>Bacilli</taxon>
        <taxon>Bacillales</taxon>
        <taxon>Fictibacillaceae</taxon>
        <taxon>Fictibacillus</taxon>
    </lineage>
</organism>
<dbReference type="PANTHER" id="PTHR13170:SF16">
    <property type="entry name" value="PROTEIN O-GLCNACASE"/>
    <property type="match status" value="1"/>
</dbReference>
<dbReference type="Pfam" id="PF02838">
    <property type="entry name" value="Glyco_hydro_20b"/>
    <property type="match status" value="1"/>
</dbReference>
<evidence type="ECO:0000256" key="2">
    <source>
        <dbReference type="ARBA" id="ARBA00023295"/>
    </source>
</evidence>
<keyword evidence="1 3" id="KW-0378">Hydrolase</keyword>
<dbReference type="Gene3D" id="3.30.379.10">
    <property type="entry name" value="Chitobiase/beta-hexosaminidase domain 2-like"/>
    <property type="match status" value="1"/>
</dbReference>
<evidence type="ECO:0000259" key="4">
    <source>
        <dbReference type="PROSITE" id="PS52009"/>
    </source>
</evidence>
<dbReference type="Gene3D" id="1.20.58.460">
    <property type="entry name" value="Hyaluronidase post-catalytic domain-like"/>
    <property type="match status" value="1"/>
</dbReference>
<dbReference type="InterPro" id="IPR049019">
    <property type="entry name" value="NagJ-like_helical"/>
</dbReference>
<sequence>MPNKMPENYRESIRVSPVPQSIEIRDDGFPLTPIVWLVTEAKTPASAMREVEKALYHAGVKEIEIRSNFREIEAAMVPVVIYLGELAEDEAASKALVGLHVDPHKNLQAEGYVIASGTSPAGTNQIILAGVDEAGTFYAAQTFRQLLTIENKAAWMPSVIIHDWPSMPIRGAIEGFYGPPWSHQDRLSQLTFYSEHKMNAYIYAPKDDPYHREKWRDPYPESKMDEIRELVDTAKRNHITFTFAISPGNTIAFSNDADFQDLLNKAQAVWDIGVRSFALYLDDIDPALRSSQDQETFGGDQHPPAAAQAFLLNRFNDEFIKKHPEALPLITVPTEYHEENTSPYRERFAGLVQHDIIVQWTGIGIVAPVIPAKDARYIHGIFQHPLLIWDNYPVNDIDRNRLFLAPLYGREAELCKEESIIGITANPMNEAEASKIPLFTIADYMWNALNYQPDHSLERSVKEFAGKASDALKLFVESCYATILNNHAEPLSIRLQLLMDNFWRAKETESMKTGGDPLLQQFYAMKEAPSQLKRKLENQNFLKETEPYLLKLALYGAAGEAAVRMLLMEEARNANEAQAQRNILEGLMEKIKNIPQKLSISVMDPFLHRALFGPDFPQNSAMGDSASETLS</sequence>
<dbReference type="Pfam" id="PF07555">
    <property type="entry name" value="NAGidase"/>
    <property type="match status" value="1"/>
</dbReference>
<evidence type="ECO:0000313" key="5">
    <source>
        <dbReference type="EMBL" id="MCK6259100.1"/>
    </source>
</evidence>
<dbReference type="GO" id="GO:0005975">
    <property type="term" value="P:carbohydrate metabolic process"/>
    <property type="evidence" value="ECO:0007669"/>
    <property type="project" value="UniProtKB-ARBA"/>
</dbReference>
<dbReference type="AlphaFoldDB" id="A0A9X1XFT5"/>
<dbReference type="GO" id="GO:0015929">
    <property type="term" value="F:hexosaminidase activity"/>
    <property type="evidence" value="ECO:0007669"/>
    <property type="project" value="UniProtKB-ARBA"/>
</dbReference>
<dbReference type="Pfam" id="PF21774">
    <property type="entry name" value="NagJ_C"/>
    <property type="match status" value="1"/>
</dbReference>
<dbReference type="PROSITE" id="PS52009">
    <property type="entry name" value="GH84"/>
    <property type="match status" value="1"/>
</dbReference>
<proteinExistence type="inferred from homology"/>
<dbReference type="InterPro" id="IPR029018">
    <property type="entry name" value="Hex-like_dom2"/>
</dbReference>
<gene>
    <name evidence="5" type="ORF">LCY76_21240</name>
</gene>
<reference evidence="5" key="1">
    <citation type="submission" date="2021-09" db="EMBL/GenBank/DDBJ databases">
        <title>Genome analysis of Fictibacillus sp. KIGAM418 isolated from marine sediment.</title>
        <authorList>
            <person name="Seo M.-J."/>
            <person name="Cho E.-S."/>
            <person name="Hwang C.Y."/>
        </authorList>
    </citation>
    <scope>NUCLEOTIDE SEQUENCE</scope>
    <source>
        <strain evidence="5">KIGAM418</strain>
    </source>
</reference>
<dbReference type="SUPFAM" id="SSF55545">
    <property type="entry name" value="beta-N-acetylhexosaminidase-like domain"/>
    <property type="match status" value="1"/>
</dbReference>
<feature type="domain" description="GH84" evidence="4">
    <location>
        <begin position="168"/>
        <end position="449"/>
    </location>
</feature>
<dbReference type="SUPFAM" id="SSF140657">
    <property type="entry name" value="Hyaluronidase post-catalytic domain-like"/>
    <property type="match status" value="1"/>
</dbReference>
<name>A0A9X1XFT5_9BACL</name>
<evidence type="ECO:0000256" key="1">
    <source>
        <dbReference type="ARBA" id="ARBA00022801"/>
    </source>
</evidence>
<comment type="caution">
    <text evidence="5">The sequence shown here is derived from an EMBL/GenBank/DDBJ whole genome shotgun (WGS) entry which is preliminary data.</text>
</comment>
<dbReference type="InterPro" id="IPR015882">
    <property type="entry name" value="HEX_bac_N"/>
</dbReference>
<keyword evidence="2 3" id="KW-0326">Glycosidase</keyword>
<keyword evidence="6" id="KW-1185">Reference proteome</keyword>
<dbReference type="InterPro" id="IPR017853">
    <property type="entry name" value="GH"/>
</dbReference>
<dbReference type="Gene3D" id="3.20.20.80">
    <property type="entry name" value="Glycosidases"/>
    <property type="match status" value="1"/>
</dbReference>
<dbReference type="InterPro" id="IPR051822">
    <property type="entry name" value="Glycosyl_Hydrolase_84"/>
</dbReference>
<dbReference type="Proteomes" id="UP001139011">
    <property type="component" value="Unassembled WGS sequence"/>
</dbReference>
<dbReference type="InterPro" id="IPR011496">
    <property type="entry name" value="O-GlcNAcase_cat"/>
</dbReference>
<comment type="similarity">
    <text evidence="3">Belongs to the glycosyl hydrolase 84 family.</text>
</comment>
<dbReference type="RefSeq" id="WP_248254309.1">
    <property type="nucleotide sequence ID" value="NZ_JAIWJX010000002.1"/>
</dbReference>
<dbReference type="SUPFAM" id="SSF51445">
    <property type="entry name" value="(Trans)glycosidases"/>
    <property type="match status" value="1"/>
</dbReference>
<feature type="active site" description="Proton donor" evidence="3">
    <location>
        <position position="283"/>
    </location>
</feature>
<protein>
    <submittedName>
        <fullName evidence="5">Beta-N-acetylglucosaminidase domain-containing protein</fullName>
    </submittedName>
</protein>
<dbReference type="PANTHER" id="PTHR13170">
    <property type="entry name" value="O-GLCNACASE"/>
    <property type="match status" value="1"/>
</dbReference>
<accession>A0A9X1XFT5</accession>
<evidence type="ECO:0000313" key="6">
    <source>
        <dbReference type="Proteomes" id="UP001139011"/>
    </source>
</evidence>
<dbReference type="EMBL" id="JAIWJX010000002">
    <property type="protein sequence ID" value="MCK6259100.1"/>
    <property type="molecule type" value="Genomic_DNA"/>
</dbReference>
<dbReference type="GO" id="GO:1901135">
    <property type="term" value="P:carbohydrate derivative metabolic process"/>
    <property type="evidence" value="ECO:0007669"/>
    <property type="project" value="UniProtKB-ARBA"/>
</dbReference>